<feature type="compositionally biased region" description="Polar residues" evidence="7">
    <location>
        <begin position="48"/>
        <end position="57"/>
    </location>
</feature>
<proteinExistence type="inferred from homology"/>
<dbReference type="Proteomes" id="UP000320593">
    <property type="component" value="Unassembled WGS sequence"/>
</dbReference>
<comment type="subcellular location">
    <subcellularLocation>
        <location evidence="1">Cell membrane</location>
        <topology evidence="1">Multi-pass membrane protein</topology>
    </subcellularLocation>
</comment>
<dbReference type="InterPro" id="IPR049278">
    <property type="entry name" value="MS_channel_C"/>
</dbReference>
<feature type="domain" description="Mechanosensitive ion channel MscS" evidence="9">
    <location>
        <begin position="705"/>
        <end position="770"/>
    </location>
</feature>
<dbReference type="GO" id="GO:0005886">
    <property type="term" value="C:plasma membrane"/>
    <property type="evidence" value="ECO:0007669"/>
    <property type="project" value="UniProtKB-SubCell"/>
</dbReference>
<dbReference type="PANTHER" id="PTHR30347:SF9">
    <property type="entry name" value="MINICONDUCTANCE MECHANOSENSITIVE CHANNEL MSCM"/>
    <property type="match status" value="1"/>
</dbReference>
<dbReference type="InterPro" id="IPR052702">
    <property type="entry name" value="MscS-like_channel"/>
</dbReference>
<feature type="transmembrane region" description="Helical" evidence="8">
    <location>
        <begin position="654"/>
        <end position="681"/>
    </location>
</feature>
<feature type="compositionally biased region" description="Low complexity" evidence="7">
    <location>
        <begin position="72"/>
        <end position="90"/>
    </location>
</feature>
<dbReference type="Pfam" id="PF00924">
    <property type="entry name" value="MS_channel_2nd"/>
    <property type="match status" value="1"/>
</dbReference>
<dbReference type="EMBL" id="VLLF01000010">
    <property type="protein sequence ID" value="TWI81838.1"/>
    <property type="molecule type" value="Genomic_DNA"/>
</dbReference>
<feature type="transmembrane region" description="Helical" evidence="8">
    <location>
        <begin position="414"/>
        <end position="436"/>
    </location>
</feature>
<evidence type="ECO:0000259" key="10">
    <source>
        <dbReference type="Pfam" id="PF12607"/>
    </source>
</evidence>
<evidence type="ECO:0000259" key="11">
    <source>
        <dbReference type="Pfam" id="PF21082"/>
    </source>
</evidence>
<reference evidence="12 13" key="1">
    <citation type="submission" date="2019-07" db="EMBL/GenBank/DDBJ databases">
        <title>Genomic Encyclopedia of Archaeal and Bacterial Type Strains, Phase II (KMG-II): from individual species to whole genera.</title>
        <authorList>
            <person name="Goeker M."/>
        </authorList>
    </citation>
    <scope>NUCLEOTIDE SEQUENCE [LARGE SCALE GENOMIC DNA]</scope>
    <source>
        <strain evidence="12 13">ATCC BAA-252</strain>
    </source>
</reference>
<feature type="transmembrane region" description="Helical" evidence="8">
    <location>
        <begin position="687"/>
        <end position="710"/>
    </location>
</feature>
<evidence type="ECO:0000256" key="1">
    <source>
        <dbReference type="ARBA" id="ARBA00004651"/>
    </source>
</evidence>
<feature type="domain" description="Mechanosensitive ion channel MscS C-terminal" evidence="11">
    <location>
        <begin position="780"/>
        <end position="861"/>
    </location>
</feature>
<feature type="transmembrane region" description="Helical" evidence="8">
    <location>
        <begin position="288"/>
        <end position="307"/>
    </location>
</feature>
<evidence type="ECO:0000256" key="3">
    <source>
        <dbReference type="ARBA" id="ARBA00022475"/>
    </source>
</evidence>
<feature type="domain" description="DUF3772" evidence="10">
    <location>
        <begin position="214"/>
        <end position="271"/>
    </location>
</feature>
<feature type="transmembrane region" description="Helical" evidence="8">
    <location>
        <begin position="510"/>
        <end position="532"/>
    </location>
</feature>
<feature type="transmembrane region" description="Helical" evidence="8">
    <location>
        <begin position="567"/>
        <end position="593"/>
    </location>
</feature>
<dbReference type="SUPFAM" id="SSF82861">
    <property type="entry name" value="Mechanosensitive channel protein MscS (YggB), transmembrane region"/>
    <property type="match status" value="1"/>
</dbReference>
<gene>
    <name evidence="12" type="ORF">JM93_03800</name>
</gene>
<evidence type="ECO:0000313" key="13">
    <source>
        <dbReference type="Proteomes" id="UP000320593"/>
    </source>
</evidence>
<dbReference type="PANTHER" id="PTHR30347">
    <property type="entry name" value="POTASSIUM CHANNEL RELATED"/>
    <property type="match status" value="1"/>
</dbReference>
<dbReference type="InterPro" id="IPR011066">
    <property type="entry name" value="MscS_channel_C_sf"/>
</dbReference>
<dbReference type="Pfam" id="PF21082">
    <property type="entry name" value="MS_channel_3rd"/>
    <property type="match status" value="1"/>
</dbReference>
<dbReference type="InterPro" id="IPR010920">
    <property type="entry name" value="LSM_dom_sf"/>
</dbReference>
<feature type="compositionally biased region" description="Polar residues" evidence="7">
    <location>
        <begin position="181"/>
        <end position="198"/>
    </location>
</feature>
<evidence type="ECO:0000256" key="4">
    <source>
        <dbReference type="ARBA" id="ARBA00022692"/>
    </source>
</evidence>
<feature type="region of interest" description="Disordered" evidence="7">
    <location>
        <begin position="179"/>
        <end position="198"/>
    </location>
</feature>
<evidence type="ECO:0000256" key="8">
    <source>
        <dbReference type="SAM" id="Phobius"/>
    </source>
</evidence>
<evidence type="ECO:0000256" key="6">
    <source>
        <dbReference type="ARBA" id="ARBA00023136"/>
    </source>
</evidence>
<feature type="transmembrane region" description="Helical" evidence="8">
    <location>
        <begin position="613"/>
        <end position="634"/>
    </location>
</feature>
<dbReference type="Gene3D" id="3.30.70.100">
    <property type="match status" value="1"/>
</dbReference>
<dbReference type="InterPro" id="IPR023408">
    <property type="entry name" value="MscS_beta-dom_sf"/>
</dbReference>
<evidence type="ECO:0000256" key="7">
    <source>
        <dbReference type="SAM" id="MobiDB-lite"/>
    </source>
</evidence>
<dbReference type="InterPro" id="IPR022249">
    <property type="entry name" value="DUF3772"/>
</dbReference>
<dbReference type="SUPFAM" id="SSF50182">
    <property type="entry name" value="Sm-like ribonucleoproteins"/>
    <property type="match status" value="1"/>
</dbReference>
<keyword evidence="6 8" id="KW-0472">Membrane</keyword>
<evidence type="ECO:0000313" key="12">
    <source>
        <dbReference type="EMBL" id="TWI81838.1"/>
    </source>
</evidence>
<accession>A0A562SKZ7</accession>
<evidence type="ECO:0000259" key="9">
    <source>
        <dbReference type="Pfam" id="PF00924"/>
    </source>
</evidence>
<sequence>MRLVQTRCKSEFAVLAGVLIAAVLSFAYPAYAQAPSPFGLLSEDGSILRNTDAPSDSGAEDQSTDSSTPQTAAPASGKAASSPAPSAGSSSRERAFQIQRAIASDLLDPGVTDEIQRRVTGWISRLNAIEVSIQRGNLTSDQLLALETRVSEIDKEADSFLKAARPLLSSINQRLDGLKVTTDSNQAEPTSESESLTRQRNSLEAVQNVLGSFIKQVEVVKIQAFDLSGRISVQRRRAFVDRLLVRTDSFVAPELWRSAAAEVPKLQNSLKLLLIDWYSLIRQKVGTVPAIFILVGFVGALISIWPLRRRLLKHADRQPDMPNPSAIRRSSAALAMVLLATAVPVVFWVAFHYLINFLDVAPPRVENAVSGIFTSGTFAAFSLGLATAVLAPSLPDWRLLPVSDRTAQRLYRHILIAVPFYTLGILMSSLLNVLFAEDSSKLMVGGLMAITTSLFVMRGLRIVASDRDEEEESPDDVQTGILSILGWIAPLFWGGALFSIGAVLSGYIWFGWFVAAQLVWVLLLFGLTHLLLQFVDDALSSSFKYGTPVARALRNSMGFKSQTTEQVGVVLSGVLRLLITIFALFSLIVPWGFTTGDIQGMFRPILSELRLGSLRFSLTGIFGAIIVFGVVFSLTRASKRWLEDRFLPKTRMDVGLKSSISTGFGYIGVIFATLLALAYAGVNLQNIAIVAGALSVGIGLGLQGIVNNFVSGLIMLAERPIKVGDWVVVGTDQGYVRRINVRATEIETFERSTVIVPNSNLISGVVKNWMHGSSLGRVIVPVRVSFDTDPEVVRDILHAAAKNHPKVTSYPPPDVFFMAFGESGLNFELRCYLPDINDFLVVSSDLHFDVFQRLREKDIEIPFPQRDLHLRSGFDAQAHGPRVEAVDIKDIEKPE</sequence>
<dbReference type="Pfam" id="PF12607">
    <property type="entry name" value="DUF3772"/>
    <property type="match status" value="1"/>
</dbReference>
<keyword evidence="3" id="KW-1003">Cell membrane</keyword>
<dbReference type="Gene3D" id="1.10.287.1260">
    <property type="match status" value="1"/>
</dbReference>
<comment type="similarity">
    <text evidence="2">Belongs to the MscS (TC 1.A.23) family.</text>
</comment>
<dbReference type="RefSeq" id="WP_170230743.1">
    <property type="nucleotide sequence ID" value="NZ_SMLY01000070.1"/>
</dbReference>
<feature type="transmembrane region" description="Helical" evidence="8">
    <location>
        <begin position="371"/>
        <end position="394"/>
    </location>
</feature>
<organism evidence="12 13">
    <name type="scientific">Roseibium hamelinense</name>
    <dbReference type="NCBI Taxonomy" id="150831"/>
    <lineage>
        <taxon>Bacteria</taxon>
        <taxon>Pseudomonadati</taxon>
        <taxon>Pseudomonadota</taxon>
        <taxon>Alphaproteobacteria</taxon>
        <taxon>Hyphomicrobiales</taxon>
        <taxon>Stappiaceae</taxon>
        <taxon>Roseibium</taxon>
    </lineage>
</organism>
<dbReference type="AlphaFoldDB" id="A0A562SKZ7"/>
<feature type="transmembrane region" description="Helical" evidence="8">
    <location>
        <begin position="442"/>
        <end position="460"/>
    </location>
</feature>
<feature type="transmembrane region" description="Helical" evidence="8">
    <location>
        <begin position="331"/>
        <end position="351"/>
    </location>
</feature>
<evidence type="ECO:0000256" key="5">
    <source>
        <dbReference type="ARBA" id="ARBA00022989"/>
    </source>
</evidence>
<dbReference type="InterPro" id="IPR011014">
    <property type="entry name" value="MscS_channel_TM-2"/>
</dbReference>
<comment type="caution">
    <text evidence="12">The sequence shown here is derived from an EMBL/GenBank/DDBJ whole genome shotgun (WGS) entry which is preliminary data.</text>
</comment>
<evidence type="ECO:0000256" key="2">
    <source>
        <dbReference type="ARBA" id="ARBA00008017"/>
    </source>
</evidence>
<keyword evidence="5 8" id="KW-1133">Transmembrane helix</keyword>
<keyword evidence="4 8" id="KW-0812">Transmembrane</keyword>
<dbReference type="InterPro" id="IPR006685">
    <property type="entry name" value="MscS_channel_2nd"/>
</dbReference>
<feature type="region of interest" description="Disordered" evidence="7">
    <location>
        <begin position="45"/>
        <end position="94"/>
    </location>
</feature>
<protein>
    <submittedName>
        <fullName evidence="12">Small-conductance mechanosensitive channel</fullName>
    </submittedName>
</protein>
<dbReference type="GO" id="GO:0008381">
    <property type="term" value="F:mechanosensitive monoatomic ion channel activity"/>
    <property type="evidence" value="ECO:0007669"/>
    <property type="project" value="UniProtKB-ARBA"/>
</dbReference>
<keyword evidence="13" id="KW-1185">Reference proteome</keyword>
<feature type="transmembrane region" description="Helical" evidence="8">
    <location>
        <begin position="481"/>
        <end position="504"/>
    </location>
</feature>
<dbReference type="SUPFAM" id="SSF82689">
    <property type="entry name" value="Mechanosensitive channel protein MscS (YggB), C-terminal domain"/>
    <property type="match status" value="1"/>
</dbReference>
<name>A0A562SKZ7_9HYPH</name>
<dbReference type="Gene3D" id="2.30.30.60">
    <property type="match status" value="1"/>
</dbReference>